<sequence>MDGVDSSGNVLTVAFNASIAQLVAFFLKEKALITNAKNTKTKTKAKVTYVITYPEVNWLATVN</sequence>
<keyword evidence="1" id="KW-1133">Transmembrane helix</keyword>
<comment type="caution">
    <text evidence="2">The sequence shown here is derived from an EMBL/GenBank/DDBJ whole genome shotgun (WGS) entry which is preliminary data.</text>
</comment>
<evidence type="ECO:0000313" key="2">
    <source>
        <dbReference type="EMBL" id="CCO48066.1"/>
    </source>
</evidence>
<accession>A0AAV2VTU7</accession>
<keyword evidence="1" id="KW-0812">Transmembrane</keyword>
<evidence type="ECO:0000256" key="1">
    <source>
        <dbReference type="SAM" id="Phobius"/>
    </source>
</evidence>
<protein>
    <submittedName>
        <fullName evidence="2">Uncharacterized protein</fullName>
    </submittedName>
</protein>
<organism evidence="2 3">
    <name type="scientific">Vibrio nigripulchritudo SOn1</name>
    <dbReference type="NCBI Taxonomy" id="1238450"/>
    <lineage>
        <taxon>Bacteria</taxon>
        <taxon>Pseudomonadati</taxon>
        <taxon>Pseudomonadota</taxon>
        <taxon>Gammaproteobacteria</taxon>
        <taxon>Vibrionales</taxon>
        <taxon>Vibrionaceae</taxon>
        <taxon>Vibrio</taxon>
    </lineage>
</organism>
<keyword evidence="1" id="KW-0472">Membrane</keyword>
<dbReference type="Proteomes" id="UP000018211">
    <property type="component" value="Unassembled WGS sequence"/>
</dbReference>
<name>A0AAV2VTU7_9VIBR</name>
<gene>
    <name evidence="2" type="ORF">VIBNISOn1_450029</name>
</gene>
<evidence type="ECO:0000313" key="3">
    <source>
        <dbReference type="Proteomes" id="UP000018211"/>
    </source>
</evidence>
<dbReference type="AlphaFoldDB" id="A0AAV2VTU7"/>
<proteinExistence type="predicted"/>
<feature type="transmembrane region" description="Helical" evidence="1">
    <location>
        <begin position="6"/>
        <end position="27"/>
    </location>
</feature>
<reference evidence="2 3" key="1">
    <citation type="journal article" date="2013" name="ISME J.">
        <title>Comparative genomics of pathogenic lineages of Vibrio nigripulchritudo identifies virulence-associated traits.</title>
        <authorList>
            <person name="Goudenege D."/>
            <person name="Labreuche Y."/>
            <person name="Krin E."/>
            <person name="Ansquer D."/>
            <person name="Mangenot S."/>
            <person name="Calteau A."/>
            <person name="Medigue C."/>
            <person name="Mazel D."/>
            <person name="Polz M.F."/>
            <person name="Le Roux F."/>
        </authorList>
    </citation>
    <scope>NUCLEOTIDE SEQUENCE [LARGE SCALE GENOMIC DNA]</scope>
    <source>
        <strain evidence="2 3">SOn1</strain>
    </source>
</reference>
<dbReference type="EMBL" id="CAOF01000137">
    <property type="protein sequence ID" value="CCO48066.1"/>
    <property type="molecule type" value="Genomic_DNA"/>
</dbReference>